<evidence type="ECO:0000256" key="1">
    <source>
        <dbReference type="ARBA" id="ARBA00023015"/>
    </source>
</evidence>
<dbReference type="SMART" id="SM00421">
    <property type="entry name" value="HTH_LUXR"/>
    <property type="match status" value="1"/>
</dbReference>
<dbReference type="EMBL" id="JACRTA010000001">
    <property type="protein sequence ID" value="MBC8567411.1"/>
    <property type="molecule type" value="Genomic_DNA"/>
</dbReference>
<name>A0A926E876_9FIRM</name>
<dbReference type="GO" id="GO:0003677">
    <property type="term" value="F:DNA binding"/>
    <property type="evidence" value="ECO:0007669"/>
    <property type="project" value="UniProtKB-KW"/>
</dbReference>
<dbReference type="PROSITE" id="PS50043">
    <property type="entry name" value="HTH_LUXR_2"/>
    <property type="match status" value="1"/>
</dbReference>
<evidence type="ECO:0000256" key="4">
    <source>
        <dbReference type="SAM" id="Phobius"/>
    </source>
</evidence>
<evidence type="ECO:0000259" key="5">
    <source>
        <dbReference type="PROSITE" id="PS50043"/>
    </source>
</evidence>
<evidence type="ECO:0000313" key="6">
    <source>
        <dbReference type="EMBL" id="MBC8567411.1"/>
    </source>
</evidence>
<keyword evidence="1" id="KW-0805">Transcription regulation</keyword>
<reference evidence="6" key="1">
    <citation type="submission" date="2020-08" db="EMBL/GenBank/DDBJ databases">
        <title>Genome public.</title>
        <authorList>
            <person name="Liu C."/>
            <person name="Sun Q."/>
        </authorList>
    </citation>
    <scope>NUCLEOTIDE SEQUENCE</scope>
    <source>
        <strain evidence="6">NSJ-24</strain>
    </source>
</reference>
<feature type="transmembrane region" description="Helical" evidence="4">
    <location>
        <begin position="42"/>
        <end position="62"/>
    </location>
</feature>
<organism evidence="6 7">
    <name type="scientific">Lentihominibacter hominis</name>
    <dbReference type="NCBI Taxonomy" id="2763645"/>
    <lineage>
        <taxon>Bacteria</taxon>
        <taxon>Bacillati</taxon>
        <taxon>Bacillota</taxon>
        <taxon>Clostridia</taxon>
        <taxon>Peptostreptococcales</taxon>
        <taxon>Anaerovoracaceae</taxon>
        <taxon>Lentihominibacter</taxon>
    </lineage>
</organism>
<evidence type="ECO:0000313" key="7">
    <source>
        <dbReference type="Proteomes" id="UP000610862"/>
    </source>
</evidence>
<dbReference type="Pfam" id="PF00196">
    <property type="entry name" value="GerE"/>
    <property type="match status" value="1"/>
</dbReference>
<feature type="transmembrane region" description="Helical" evidence="4">
    <location>
        <begin position="217"/>
        <end position="234"/>
    </location>
</feature>
<dbReference type="InterPro" id="IPR036388">
    <property type="entry name" value="WH-like_DNA-bd_sf"/>
</dbReference>
<feature type="transmembrane region" description="Helical" evidence="4">
    <location>
        <begin position="6"/>
        <end position="30"/>
    </location>
</feature>
<dbReference type="InterPro" id="IPR016032">
    <property type="entry name" value="Sig_transdc_resp-reg_C-effctor"/>
</dbReference>
<keyword evidence="4" id="KW-1133">Transmembrane helix</keyword>
<keyword evidence="2" id="KW-0238">DNA-binding</keyword>
<dbReference type="SUPFAM" id="SSF46894">
    <property type="entry name" value="C-terminal effector domain of the bipartite response regulators"/>
    <property type="match status" value="1"/>
</dbReference>
<dbReference type="RefSeq" id="WP_187524820.1">
    <property type="nucleotide sequence ID" value="NZ_JACRTA010000001.1"/>
</dbReference>
<feature type="transmembrane region" description="Helical" evidence="4">
    <location>
        <begin position="82"/>
        <end position="102"/>
    </location>
</feature>
<dbReference type="Gene3D" id="1.10.10.10">
    <property type="entry name" value="Winged helix-like DNA-binding domain superfamily/Winged helix DNA-binding domain"/>
    <property type="match status" value="1"/>
</dbReference>
<keyword evidence="4" id="KW-0472">Membrane</keyword>
<dbReference type="AlphaFoldDB" id="A0A926E876"/>
<dbReference type="PRINTS" id="PR00038">
    <property type="entry name" value="HTHLUXR"/>
</dbReference>
<feature type="domain" description="HTH luxR-type" evidence="5">
    <location>
        <begin position="259"/>
        <end position="322"/>
    </location>
</feature>
<feature type="transmembrane region" description="Helical" evidence="4">
    <location>
        <begin position="179"/>
        <end position="197"/>
    </location>
</feature>
<proteinExistence type="predicted"/>
<feature type="transmembrane region" description="Helical" evidence="4">
    <location>
        <begin position="109"/>
        <end position="126"/>
    </location>
</feature>
<dbReference type="GO" id="GO:0006355">
    <property type="term" value="P:regulation of DNA-templated transcription"/>
    <property type="evidence" value="ECO:0007669"/>
    <property type="project" value="InterPro"/>
</dbReference>
<evidence type="ECO:0000256" key="2">
    <source>
        <dbReference type="ARBA" id="ARBA00023125"/>
    </source>
</evidence>
<feature type="transmembrane region" description="Helical" evidence="4">
    <location>
        <begin position="146"/>
        <end position="167"/>
    </location>
</feature>
<comment type="caution">
    <text evidence="6">The sequence shown here is derived from an EMBL/GenBank/DDBJ whole genome shotgun (WGS) entry which is preliminary data.</text>
</comment>
<gene>
    <name evidence="6" type="ORF">H8692_01385</name>
</gene>
<protein>
    <submittedName>
        <fullName evidence="6">Response regulator transcription factor</fullName>
    </submittedName>
</protein>
<dbReference type="PANTHER" id="PTHR44688">
    <property type="entry name" value="DNA-BINDING TRANSCRIPTIONAL ACTIVATOR DEVR_DOSR"/>
    <property type="match status" value="1"/>
</dbReference>
<sequence length="322" mass="37140">MIILSMFTSMVFYVFTIITCTVAATLYVRFSVKREGSLYKTISVLLLSFLAYTIMEMFVTFFTELHITKPLFYTLTTLSDVAYFFIAASWLAAIVTISGNPYIIRIKGFCIYTAIYGITVDVLNLMAKFSPSVLGLTQKKTSEILLYINCTFDITLILIGIFFIFYGIFKMKGERQRKWVLLFSSFLVIYMIYITNWDIISCLDEVPNQILFSSFDPAHIFYAAMCILTLYMVSRKNEFRANYYMPEILGITGEETLESVGRKYKLTSRELELLSIACSGLSNPDIAKKLYISKSTVKQHLSHIYKKLNVKNRYELIKKIKL</sequence>
<keyword evidence="7" id="KW-1185">Reference proteome</keyword>
<dbReference type="PANTHER" id="PTHR44688:SF16">
    <property type="entry name" value="DNA-BINDING TRANSCRIPTIONAL ACTIVATOR DEVR_DOSR"/>
    <property type="match status" value="1"/>
</dbReference>
<dbReference type="InterPro" id="IPR000792">
    <property type="entry name" value="Tscrpt_reg_LuxR_C"/>
</dbReference>
<evidence type="ECO:0000256" key="3">
    <source>
        <dbReference type="ARBA" id="ARBA00023163"/>
    </source>
</evidence>
<accession>A0A926E876</accession>
<keyword evidence="3" id="KW-0804">Transcription</keyword>
<dbReference type="Proteomes" id="UP000610862">
    <property type="component" value="Unassembled WGS sequence"/>
</dbReference>
<dbReference type="PROSITE" id="PS00622">
    <property type="entry name" value="HTH_LUXR_1"/>
    <property type="match status" value="1"/>
</dbReference>
<dbReference type="CDD" id="cd06170">
    <property type="entry name" value="LuxR_C_like"/>
    <property type="match status" value="1"/>
</dbReference>
<keyword evidence="4" id="KW-0812">Transmembrane</keyword>